<evidence type="ECO:0000313" key="1">
    <source>
        <dbReference type="EMBL" id="MBF8435891.1"/>
    </source>
</evidence>
<dbReference type="Pfam" id="PF09148">
    <property type="entry name" value="DUF1934"/>
    <property type="match status" value="1"/>
</dbReference>
<name>A0A931AQC7_9FIRM</name>
<dbReference type="RefSeq" id="WP_270452587.1">
    <property type="nucleotide sequence ID" value="NZ_JADPIE010000001.1"/>
</dbReference>
<comment type="caution">
    <text evidence="1">The sequence shown here is derived from an EMBL/GenBank/DDBJ whole genome shotgun (WGS) entry which is preliminary data.</text>
</comment>
<dbReference type="Gene3D" id="2.40.128.20">
    <property type="match status" value="1"/>
</dbReference>
<evidence type="ECO:0000313" key="2">
    <source>
        <dbReference type="Proteomes" id="UP000621436"/>
    </source>
</evidence>
<dbReference type="EMBL" id="JADPIE010000001">
    <property type="protein sequence ID" value="MBF8435891.1"/>
    <property type="molecule type" value="Genomic_DNA"/>
</dbReference>
<dbReference type="Proteomes" id="UP000621436">
    <property type="component" value="Unassembled WGS sequence"/>
</dbReference>
<accession>A0A931AQC7</accession>
<protein>
    <submittedName>
        <fullName evidence="1">DUF1934 domain-containing protein</fullName>
    </submittedName>
</protein>
<dbReference type="InterPro" id="IPR012674">
    <property type="entry name" value="Calycin"/>
</dbReference>
<reference evidence="1" key="1">
    <citation type="submission" date="2020-11" db="EMBL/GenBank/DDBJ databases">
        <title>Halonatronomonas betainensis gen. nov., sp. nov. a novel haloalkaliphilic representative of the family Halanaerobiacae capable of betaine degradation.</title>
        <authorList>
            <person name="Boltyanskaya Y."/>
            <person name="Kevbrin V."/>
            <person name="Detkova E."/>
            <person name="Grouzdev D.S."/>
            <person name="Koziaeva V."/>
            <person name="Zhilina T."/>
        </authorList>
    </citation>
    <scope>NUCLEOTIDE SEQUENCE</scope>
    <source>
        <strain evidence="1">Z-7014</strain>
    </source>
</reference>
<dbReference type="InterPro" id="IPR015231">
    <property type="entry name" value="DUF1934"/>
</dbReference>
<proteinExistence type="predicted"/>
<organism evidence="1 2">
    <name type="scientific">Halonatronomonas betaini</name>
    <dbReference type="NCBI Taxonomy" id="2778430"/>
    <lineage>
        <taxon>Bacteria</taxon>
        <taxon>Bacillati</taxon>
        <taxon>Bacillota</taxon>
        <taxon>Clostridia</taxon>
        <taxon>Halanaerobiales</taxon>
        <taxon>Halarsenatibacteraceae</taxon>
        <taxon>Halonatronomonas</taxon>
    </lineage>
</organism>
<keyword evidence="2" id="KW-1185">Reference proteome</keyword>
<sequence length="144" mass="16455">MKYPINLIIENNQKLSHGGKDQLEYHGKGKLYKKNNSIYLRYKEDIQGMEAARITIKIKESEGTVLIRRSGNGIGSFKQNFKAGESCEDFYRHVHGTVELKTFTDKLDCYLEDGAGEINIVYQLFIGGQKVGVNDLRICYQEVK</sequence>
<gene>
    <name evidence="1" type="ORF">I0Q91_02260</name>
</gene>
<dbReference type="AlphaFoldDB" id="A0A931AQC7"/>
<dbReference type="SUPFAM" id="SSF50814">
    <property type="entry name" value="Lipocalins"/>
    <property type="match status" value="1"/>
</dbReference>